<evidence type="ECO:0000313" key="2">
    <source>
        <dbReference type="Proteomes" id="UP001630127"/>
    </source>
</evidence>
<evidence type="ECO:0000313" key="1">
    <source>
        <dbReference type="EMBL" id="KAL3510344.1"/>
    </source>
</evidence>
<comment type="caution">
    <text evidence="1">The sequence shown here is derived from an EMBL/GenBank/DDBJ whole genome shotgun (WGS) entry which is preliminary data.</text>
</comment>
<organism evidence="1 2">
    <name type="scientific">Cinchona calisaya</name>
    <dbReference type="NCBI Taxonomy" id="153742"/>
    <lineage>
        <taxon>Eukaryota</taxon>
        <taxon>Viridiplantae</taxon>
        <taxon>Streptophyta</taxon>
        <taxon>Embryophyta</taxon>
        <taxon>Tracheophyta</taxon>
        <taxon>Spermatophyta</taxon>
        <taxon>Magnoliopsida</taxon>
        <taxon>eudicotyledons</taxon>
        <taxon>Gunneridae</taxon>
        <taxon>Pentapetalae</taxon>
        <taxon>asterids</taxon>
        <taxon>lamiids</taxon>
        <taxon>Gentianales</taxon>
        <taxon>Rubiaceae</taxon>
        <taxon>Cinchonoideae</taxon>
        <taxon>Cinchoneae</taxon>
        <taxon>Cinchona</taxon>
    </lineage>
</organism>
<reference evidence="1 2" key="1">
    <citation type="submission" date="2024-11" db="EMBL/GenBank/DDBJ databases">
        <title>A near-complete genome assembly of Cinchona calisaya.</title>
        <authorList>
            <person name="Lian D.C."/>
            <person name="Zhao X.W."/>
            <person name="Wei L."/>
        </authorList>
    </citation>
    <scope>NUCLEOTIDE SEQUENCE [LARGE SCALE GENOMIC DNA]</scope>
    <source>
        <tissue evidence="1">Nenye</tissue>
    </source>
</reference>
<accession>A0ABD2YSJ9</accession>
<sequence>MKYFSFCGCNLLGIVEGKEWGILQWYGYSQGLSTLASFVIPSGGCIEGSFCKTTASVSFAHHIGIQLTFAKIRRIVPTALVRVKPAPPFFMLNIDRSSRGNLGPSCGRRVCCELLGLVLMALSRFFGHGSSLEAKLNALLLGVNLCILHQLLPL</sequence>
<proteinExistence type="predicted"/>
<dbReference type="AlphaFoldDB" id="A0ABD2YSJ9"/>
<name>A0ABD2YSJ9_9GENT</name>
<gene>
    <name evidence="1" type="ORF">ACH5RR_029745</name>
</gene>
<keyword evidence="2" id="KW-1185">Reference proteome</keyword>
<dbReference type="EMBL" id="JBJUIK010000012">
    <property type="protein sequence ID" value="KAL3510344.1"/>
    <property type="molecule type" value="Genomic_DNA"/>
</dbReference>
<protein>
    <submittedName>
        <fullName evidence="1">Uncharacterized protein</fullName>
    </submittedName>
</protein>
<dbReference type="Proteomes" id="UP001630127">
    <property type="component" value="Unassembled WGS sequence"/>
</dbReference>